<feature type="domain" description="Glutamyl-tRNA reductase N-terminal" evidence="16">
    <location>
        <begin position="7"/>
        <end position="158"/>
    </location>
</feature>
<dbReference type="PANTHER" id="PTHR43013">
    <property type="entry name" value="GLUTAMYL-TRNA REDUCTASE"/>
    <property type="match status" value="1"/>
</dbReference>
<feature type="binding site" evidence="8 10">
    <location>
        <position position="122"/>
    </location>
    <ligand>
        <name>substrate</name>
    </ligand>
</feature>
<keyword evidence="4 8" id="KW-0521">NADP</keyword>
<evidence type="ECO:0000256" key="3">
    <source>
        <dbReference type="ARBA" id="ARBA00012970"/>
    </source>
</evidence>
<feature type="domain" description="Quinate/shikimate 5-dehydrogenase/glutamyl-tRNA reductase" evidence="15">
    <location>
        <begin position="183"/>
        <end position="298"/>
    </location>
</feature>
<dbReference type="GO" id="GO:0019353">
    <property type="term" value="P:protoporphyrinogen IX biosynthetic process from glutamate"/>
    <property type="evidence" value="ECO:0007669"/>
    <property type="project" value="TreeGrafter"/>
</dbReference>
<dbReference type="EC" id="1.2.1.70" evidence="3 8"/>
<dbReference type="HAMAP" id="MF_00087">
    <property type="entry name" value="Glu_tRNA_reductase"/>
    <property type="match status" value="1"/>
</dbReference>
<evidence type="ECO:0000259" key="15">
    <source>
        <dbReference type="Pfam" id="PF01488"/>
    </source>
</evidence>
<comment type="caution">
    <text evidence="17">The sequence shown here is derived from an EMBL/GenBank/DDBJ whole genome shotgun (WGS) entry which is preliminary data.</text>
</comment>
<dbReference type="PANTHER" id="PTHR43013:SF1">
    <property type="entry name" value="GLUTAMYL-TRNA REDUCTASE"/>
    <property type="match status" value="1"/>
</dbReference>
<reference evidence="17 18" key="1">
    <citation type="submission" date="2019-03" db="EMBL/GenBank/DDBJ databases">
        <title>Genomics of glacier-inhabiting Cryobacterium strains.</title>
        <authorList>
            <person name="Liu Q."/>
            <person name="Xin Y.-H."/>
        </authorList>
    </citation>
    <scope>NUCLEOTIDE SEQUENCE [LARGE SCALE GENOMIC DNA]</scope>
    <source>
        <strain evidence="17 18">Sr36</strain>
    </source>
</reference>
<evidence type="ECO:0000256" key="11">
    <source>
        <dbReference type="PIRSR" id="PIRSR000445-3"/>
    </source>
</evidence>
<evidence type="ECO:0000256" key="8">
    <source>
        <dbReference type="HAMAP-Rule" id="MF_00087"/>
    </source>
</evidence>
<comment type="miscellaneous">
    <text evidence="8">During catalysis, the active site Cys acts as a nucleophile attacking the alpha-carbonyl group of tRNA-bound glutamate with the formation of a thioester intermediate between enzyme and glutamate, and the concomitant release of tRNA(Glu). The thioester intermediate is finally reduced by direct hydride transfer from NADPH, to form the product GSA.</text>
</comment>
<dbReference type="UniPathway" id="UPA00251">
    <property type="reaction ID" value="UER00316"/>
</dbReference>
<dbReference type="Gene3D" id="3.40.50.720">
    <property type="entry name" value="NAD(P)-binding Rossmann-like Domain"/>
    <property type="match status" value="1"/>
</dbReference>
<dbReference type="InterPro" id="IPR015895">
    <property type="entry name" value="4pyrrol_synth_GluRdtase_N"/>
</dbReference>
<comment type="catalytic activity">
    <reaction evidence="7 8 13">
        <text>(S)-4-amino-5-oxopentanoate + tRNA(Glu) + NADP(+) = L-glutamyl-tRNA(Glu) + NADPH + H(+)</text>
        <dbReference type="Rhea" id="RHEA:12344"/>
        <dbReference type="Rhea" id="RHEA-COMP:9663"/>
        <dbReference type="Rhea" id="RHEA-COMP:9680"/>
        <dbReference type="ChEBI" id="CHEBI:15378"/>
        <dbReference type="ChEBI" id="CHEBI:57501"/>
        <dbReference type="ChEBI" id="CHEBI:57783"/>
        <dbReference type="ChEBI" id="CHEBI:58349"/>
        <dbReference type="ChEBI" id="CHEBI:78442"/>
        <dbReference type="ChEBI" id="CHEBI:78520"/>
        <dbReference type="EC" id="1.2.1.70"/>
    </reaction>
</comment>
<feature type="active site" description="Nucleophile" evidence="8 9">
    <location>
        <position position="50"/>
    </location>
</feature>
<evidence type="ECO:0000256" key="5">
    <source>
        <dbReference type="ARBA" id="ARBA00023002"/>
    </source>
</evidence>
<dbReference type="OrthoDB" id="110209at2"/>
<evidence type="ECO:0000259" key="14">
    <source>
        <dbReference type="Pfam" id="PF00745"/>
    </source>
</evidence>
<dbReference type="GO" id="GO:0008883">
    <property type="term" value="F:glutamyl-tRNA reductase activity"/>
    <property type="evidence" value="ECO:0007669"/>
    <property type="project" value="UniProtKB-UniRule"/>
</dbReference>
<dbReference type="SUPFAM" id="SSF69742">
    <property type="entry name" value="Glutamyl tRNA-reductase catalytic, N-terminal domain"/>
    <property type="match status" value="1"/>
</dbReference>
<feature type="binding site" evidence="8 11">
    <location>
        <begin position="191"/>
        <end position="196"/>
    </location>
    <ligand>
        <name>NADP(+)</name>
        <dbReference type="ChEBI" id="CHEBI:58349"/>
    </ligand>
</feature>
<comment type="pathway">
    <text evidence="1 8 13">Porphyrin-containing compound metabolism; protoporphyrin-IX biosynthesis; 5-aminolevulinate from L-glutamyl-tRNA(Glu): step 1/2.</text>
</comment>
<dbReference type="AlphaFoldDB" id="A0A4R9AKX2"/>
<dbReference type="RefSeq" id="WP_134556421.1">
    <property type="nucleotide sequence ID" value="NZ_SOHK01000017.1"/>
</dbReference>
<dbReference type="SUPFAM" id="SSF51735">
    <property type="entry name" value="NAD(P)-binding Rossmann-fold domains"/>
    <property type="match status" value="1"/>
</dbReference>
<evidence type="ECO:0000256" key="10">
    <source>
        <dbReference type="PIRSR" id="PIRSR000445-2"/>
    </source>
</evidence>
<proteinExistence type="inferred from homology"/>
<dbReference type="PIRSF" id="PIRSF000445">
    <property type="entry name" value="4pyrrol_synth_GluRdtase"/>
    <property type="match status" value="1"/>
</dbReference>
<dbReference type="InterPro" id="IPR006151">
    <property type="entry name" value="Shikm_DH/Glu-tRNA_Rdtase"/>
</dbReference>
<dbReference type="InterPro" id="IPR036343">
    <property type="entry name" value="GluRdtase_N_sf"/>
</dbReference>
<evidence type="ECO:0000256" key="6">
    <source>
        <dbReference type="ARBA" id="ARBA00023244"/>
    </source>
</evidence>
<organism evidence="17 18">
    <name type="scientific">Cryobacterium ruanii</name>
    <dbReference type="NCBI Taxonomy" id="1259197"/>
    <lineage>
        <taxon>Bacteria</taxon>
        <taxon>Bacillati</taxon>
        <taxon>Actinomycetota</taxon>
        <taxon>Actinomycetes</taxon>
        <taxon>Micrococcales</taxon>
        <taxon>Microbacteriaceae</taxon>
        <taxon>Cryobacterium</taxon>
    </lineage>
</organism>
<sequence>MTGLTMVGISHHGASLALLERVSVRRDARQDLLMVLRAAGCPEAVLLSTCSRVEIYVDNTSLGLTDLFCALLDVLVKHSGVTHDELKAVIEVRTGRVAREHLFDVTAGLKSRMRGEVEILAQTQAAYRESQTADMAGRALAQLFPAALRSGRKIRATTALDGFVRSLAHRAVETGLASLATGADPRVLVVGSGQMAASAVNHLMGLGIRVTVAARDEAYAARLAGAGAVCALSALTRGIAQTDLVICTTAAAQPVVTMDHVSGAMAERNSPLTVVDLSVPRNVDPAVAQVPRVTLIDLVGLNDDGTAEPGLVAALSLAAMMSNAAAADFTVRLAAREAGPVIAAMRYRVKLACEAELAESADWPTLDSDARARSVHAIAGKLLHGPTMAARHAAAVGDSDGLRRLCTTFGVPLAEVGLAETARTGPGSGAVRIEYHPAASR</sequence>
<evidence type="ECO:0000256" key="7">
    <source>
        <dbReference type="ARBA" id="ARBA00047464"/>
    </source>
</evidence>
<dbReference type="NCBIfam" id="TIGR01035">
    <property type="entry name" value="hemA"/>
    <property type="match status" value="1"/>
</dbReference>
<evidence type="ECO:0000256" key="1">
    <source>
        <dbReference type="ARBA" id="ARBA00005059"/>
    </source>
</evidence>
<comment type="function">
    <text evidence="8">Catalyzes the NADPH-dependent reduction of glutamyl-tRNA(Glu) to glutamate 1-semialdehyde (GSA).</text>
</comment>
<comment type="domain">
    <text evidence="8">Possesses an unusual extended V-shaped dimeric structure with each monomer consisting of three distinct domains arranged along a curved 'spinal' alpha-helix. The N-terminal catalytic domain specifically recognizes the glutamate moiety of the substrate. The second domain is the NADPH-binding domain, and the third C-terminal domain is responsible for dimerization.</text>
</comment>
<feature type="binding site" evidence="8 10">
    <location>
        <begin position="49"/>
        <end position="52"/>
    </location>
    <ligand>
        <name>substrate</name>
    </ligand>
</feature>
<dbReference type="Pfam" id="PF05201">
    <property type="entry name" value="GlutR_N"/>
    <property type="match status" value="1"/>
</dbReference>
<dbReference type="InterPro" id="IPR000343">
    <property type="entry name" value="4pyrrol_synth_GluRdtase"/>
</dbReference>
<dbReference type="EMBL" id="SOHK01000017">
    <property type="protein sequence ID" value="TFD64342.1"/>
    <property type="molecule type" value="Genomic_DNA"/>
</dbReference>
<gene>
    <name evidence="8 17" type="primary">hemA</name>
    <name evidence="17" type="ORF">E3T47_12810</name>
</gene>
<evidence type="ECO:0000256" key="4">
    <source>
        <dbReference type="ARBA" id="ARBA00022857"/>
    </source>
</evidence>
<dbReference type="Gene3D" id="3.30.460.30">
    <property type="entry name" value="Glutamyl-tRNA reductase, N-terminal domain"/>
    <property type="match status" value="1"/>
</dbReference>
<evidence type="ECO:0000256" key="13">
    <source>
        <dbReference type="RuleBase" id="RU000584"/>
    </source>
</evidence>
<evidence type="ECO:0000313" key="18">
    <source>
        <dbReference type="Proteomes" id="UP000298154"/>
    </source>
</evidence>
<dbReference type="InterPro" id="IPR036291">
    <property type="entry name" value="NAD(P)-bd_dom_sf"/>
</dbReference>
<dbReference type="GO" id="GO:0050661">
    <property type="term" value="F:NADP binding"/>
    <property type="evidence" value="ECO:0007669"/>
    <property type="project" value="InterPro"/>
</dbReference>
<feature type="site" description="Important for activity" evidence="8 12">
    <location>
        <position position="101"/>
    </location>
</feature>
<comment type="similarity">
    <text evidence="2 8 13">Belongs to the glutamyl-tRNA reductase family.</text>
</comment>
<dbReference type="Pfam" id="PF01488">
    <property type="entry name" value="Shikimate_DH"/>
    <property type="match status" value="1"/>
</dbReference>
<comment type="subunit">
    <text evidence="8">Homodimer.</text>
</comment>
<protein>
    <recommendedName>
        <fullName evidence="3 8">Glutamyl-tRNA reductase</fullName>
        <shortName evidence="8">GluTR</shortName>
        <ecNumber evidence="3 8">1.2.1.70</ecNumber>
    </recommendedName>
</protein>
<feature type="domain" description="Tetrapyrrole biosynthesis glutamyl-tRNA reductase dimerisation" evidence="14">
    <location>
        <begin position="325"/>
        <end position="402"/>
    </location>
</feature>
<dbReference type="FunFam" id="3.30.460.30:FF:000001">
    <property type="entry name" value="Glutamyl-tRNA reductase"/>
    <property type="match status" value="1"/>
</dbReference>
<feature type="binding site" evidence="8 10">
    <location>
        <begin position="116"/>
        <end position="118"/>
    </location>
    <ligand>
        <name>substrate</name>
    </ligand>
</feature>
<evidence type="ECO:0000256" key="12">
    <source>
        <dbReference type="PIRSR" id="PIRSR000445-4"/>
    </source>
</evidence>
<evidence type="ECO:0000256" key="9">
    <source>
        <dbReference type="PIRSR" id="PIRSR000445-1"/>
    </source>
</evidence>
<evidence type="ECO:0000256" key="2">
    <source>
        <dbReference type="ARBA" id="ARBA00005916"/>
    </source>
</evidence>
<dbReference type="Pfam" id="PF00745">
    <property type="entry name" value="GlutR_dimer"/>
    <property type="match status" value="1"/>
</dbReference>
<accession>A0A4R9AKX2</accession>
<dbReference type="InterPro" id="IPR015896">
    <property type="entry name" value="4pyrrol_synth_GluRdtase_dimer"/>
</dbReference>
<evidence type="ECO:0000313" key="17">
    <source>
        <dbReference type="EMBL" id="TFD64342.1"/>
    </source>
</evidence>
<name>A0A4R9AKX2_9MICO</name>
<evidence type="ECO:0000259" key="16">
    <source>
        <dbReference type="Pfam" id="PF05201"/>
    </source>
</evidence>
<keyword evidence="18" id="KW-1185">Reference proteome</keyword>
<keyword evidence="5 8" id="KW-0560">Oxidoreductase</keyword>
<dbReference type="Proteomes" id="UP000298154">
    <property type="component" value="Unassembled WGS sequence"/>
</dbReference>
<keyword evidence="6 8" id="KW-0627">Porphyrin biosynthesis</keyword>
<feature type="binding site" evidence="8 10">
    <location>
        <position position="111"/>
    </location>
    <ligand>
        <name>substrate</name>
    </ligand>
</feature>